<evidence type="ECO:0000313" key="1">
    <source>
        <dbReference type="EMBL" id="KYO18635.1"/>
    </source>
</evidence>
<dbReference type="EMBL" id="AKHW03006780">
    <property type="protein sequence ID" value="KYO18635.1"/>
    <property type="molecule type" value="Genomic_DNA"/>
</dbReference>
<dbReference type="AlphaFoldDB" id="A0A151M296"/>
<keyword evidence="2" id="KW-1185">Reference proteome</keyword>
<evidence type="ECO:0000313" key="2">
    <source>
        <dbReference type="Proteomes" id="UP000050525"/>
    </source>
</evidence>
<protein>
    <submittedName>
        <fullName evidence="1">Uncharacterized protein</fullName>
    </submittedName>
</protein>
<gene>
    <name evidence="1" type="ORF">Y1Q_0009100</name>
</gene>
<proteinExistence type="predicted"/>
<dbReference type="Proteomes" id="UP000050525">
    <property type="component" value="Unassembled WGS sequence"/>
</dbReference>
<sequence length="157" mass="17650">MVVSPIPETSAQGFDWTEQETSDLVVVCGNINMPQQLGWGTWANAHIYEAMVSWMLEYVHEQCRQQHCIKMKSLQVQWLHVMDYNWWSGAAHRTISLMRQLDSILLAREYGKGHHLYLSTSGLLKPALQANADEGFPEQGPAYSLPLFSAGNTGSLA</sequence>
<accession>A0A151M296</accession>
<reference evidence="1 2" key="1">
    <citation type="journal article" date="2012" name="Genome Biol.">
        <title>Sequencing three crocodilian genomes to illuminate the evolution of archosaurs and amniotes.</title>
        <authorList>
            <person name="St John J.A."/>
            <person name="Braun E.L."/>
            <person name="Isberg S.R."/>
            <person name="Miles L.G."/>
            <person name="Chong A.Y."/>
            <person name="Gongora J."/>
            <person name="Dalzell P."/>
            <person name="Moran C."/>
            <person name="Bed'hom B."/>
            <person name="Abzhanov A."/>
            <person name="Burgess S.C."/>
            <person name="Cooksey A.M."/>
            <person name="Castoe T.A."/>
            <person name="Crawford N.G."/>
            <person name="Densmore L.D."/>
            <person name="Drew J.C."/>
            <person name="Edwards S.V."/>
            <person name="Faircloth B.C."/>
            <person name="Fujita M.K."/>
            <person name="Greenwold M.J."/>
            <person name="Hoffmann F.G."/>
            <person name="Howard J.M."/>
            <person name="Iguchi T."/>
            <person name="Janes D.E."/>
            <person name="Khan S.Y."/>
            <person name="Kohno S."/>
            <person name="de Koning A.J."/>
            <person name="Lance S.L."/>
            <person name="McCarthy F.M."/>
            <person name="McCormack J.E."/>
            <person name="Merchant M.E."/>
            <person name="Peterson D.G."/>
            <person name="Pollock D.D."/>
            <person name="Pourmand N."/>
            <person name="Raney B.J."/>
            <person name="Roessler K.A."/>
            <person name="Sanford J.R."/>
            <person name="Sawyer R.H."/>
            <person name="Schmidt C.J."/>
            <person name="Triplett E.W."/>
            <person name="Tuberville T.D."/>
            <person name="Venegas-Anaya M."/>
            <person name="Howard J.T."/>
            <person name="Jarvis E.D."/>
            <person name="Guillette L.J.Jr."/>
            <person name="Glenn T.C."/>
            <person name="Green R.E."/>
            <person name="Ray D.A."/>
        </authorList>
    </citation>
    <scope>NUCLEOTIDE SEQUENCE [LARGE SCALE GENOMIC DNA]</scope>
    <source>
        <strain evidence="1">KSC_2009_1</strain>
    </source>
</reference>
<organism evidence="1 2">
    <name type="scientific">Alligator mississippiensis</name>
    <name type="common">American alligator</name>
    <dbReference type="NCBI Taxonomy" id="8496"/>
    <lineage>
        <taxon>Eukaryota</taxon>
        <taxon>Metazoa</taxon>
        <taxon>Chordata</taxon>
        <taxon>Craniata</taxon>
        <taxon>Vertebrata</taxon>
        <taxon>Euteleostomi</taxon>
        <taxon>Archelosauria</taxon>
        <taxon>Archosauria</taxon>
        <taxon>Crocodylia</taxon>
        <taxon>Alligatoridae</taxon>
        <taxon>Alligatorinae</taxon>
        <taxon>Alligator</taxon>
    </lineage>
</organism>
<comment type="caution">
    <text evidence="1">The sequence shown here is derived from an EMBL/GenBank/DDBJ whole genome shotgun (WGS) entry which is preliminary data.</text>
</comment>
<name>A0A151M296_ALLMI</name>